<organism evidence="2 3">
    <name type="scientific">Morchella conica CCBAS932</name>
    <dbReference type="NCBI Taxonomy" id="1392247"/>
    <lineage>
        <taxon>Eukaryota</taxon>
        <taxon>Fungi</taxon>
        <taxon>Dikarya</taxon>
        <taxon>Ascomycota</taxon>
        <taxon>Pezizomycotina</taxon>
        <taxon>Pezizomycetes</taxon>
        <taxon>Pezizales</taxon>
        <taxon>Morchellaceae</taxon>
        <taxon>Morchella</taxon>
    </lineage>
</organism>
<name>A0A3N4K8N8_9PEZI</name>
<protein>
    <submittedName>
        <fullName evidence="2">Uncharacterized protein</fullName>
    </submittedName>
</protein>
<dbReference type="EMBL" id="ML119210">
    <property type="protein sequence ID" value="RPB06887.1"/>
    <property type="molecule type" value="Genomic_DNA"/>
</dbReference>
<dbReference type="Pfam" id="PF19373">
    <property type="entry name" value="DUF5948"/>
    <property type="match status" value="1"/>
</dbReference>
<feature type="signal peptide" evidence="1">
    <location>
        <begin position="1"/>
        <end position="20"/>
    </location>
</feature>
<dbReference type="OrthoDB" id="4971722at2759"/>
<evidence type="ECO:0000313" key="3">
    <source>
        <dbReference type="Proteomes" id="UP000277580"/>
    </source>
</evidence>
<gene>
    <name evidence="2" type="ORF">P167DRAFT_609816</name>
</gene>
<evidence type="ECO:0000313" key="2">
    <source>
        <dbReference type="EMBL" id="RPB06887.1"/>
    </source>
</evidence>
<dbReference type="AlphaFoldDB" id="A0A3N4K8N8"/>
<reference evidence="2 3" key="1">
    <citation type="journal article" date="2018" name="Nat. Ecol. Evol.">
        <title>Pezizomycetes genomes reveal the molecular basis of ectomycorrhizal truffle lifestyle.</title>
        <authorList>
            <person name="Murat C."/>
            <person name="Payen T."/>
            <person name="Noel B."/>
            <person name="Kuo A."/>
            <person name="Morin E."/>
            <person name="Chen J."/>
            <person name="Kohler A."/>
            <person name="Krizsan K."/>
            <person name="Balestrini R."/>
            <person name="Da Silva C."/>
            <person name="Montanini B."/>
            <person name="Hainaut M."/>
            <person name="Levati E."/>
            <person name="Barry K.W."/>
            <person name="Belfiori B."/>
            <person name="Cichocki N."/>
            <person name="Clum A."/>
            <person name="Dockter R.B."/>
            <person name="Fauchery L."/>
            <person name="Guy J."/>
            <person name="Iotti M."/>
            <person name="Le Tacon F."/>
            <person name="Lindquist E.A."/>
            <person name="Lipzen A."/>
            <person name="Malagnac F."/>
            <person name="Mello A."/>
            <person name="Molinier V."/>
            <person name="Miyauchi S."/>
            <person name="Poulain J."/>
            <person name="Riccioni C."/>
            <person name="Rubini A."/>
            <person name="Sitrit Y."/>
            <person name="Splivallo R."/>
            <person name="Traeger S."/>
            <person name="Wang M."/>
            <person name="Zifcakova L."/>
            <person name="Wipf D."/>
            <person name="Zambonelli A."/>
            <person name="Paolocci F."/>
            <person name="Nowrousian M."/>
            <person name="Ottonello S."/>
            <person name="Baldrian P."/>
            <person name="Spatafora J.W."/>
            <person name="Henrissat B."/>
            <person name="Nagy L.G."/>
            <person name="Aury J.M."/>
            <person name="Wincker P."/>
            <person name="Grigoriev I.V."/>
            <person name="Bonfante P."/>
            <person name="Martin F.M."/>
        </authorList>
    </citation>
    <scope>NUCLEOTIDE SEQUENCE [LARGE SCALE GENOMIC DNA]</scope>
    <source>
        <strain evidence="2 3">CCBAS932</strain>
    </source>
</reference>
<dbReference type="Proteomes" id="UP000277580">
    <property type="component" value="Unassembled WGS sequence"/>
</dbReference>
<accession>A0A3N4K8N8</accession>
<dbReference type="InterPro" id="IPR045992">
    <property type="entry name" value="DUF5948"/>
</dbReference>
<keyword evidence="3" id="KW-1185">Reference proteome</keyword>
<dbReference type="InParanoid" id="A0A3N4K8N8"/>
<keyword evidence="1" id="KW-0732">Signal</keyword>
<sequence>MVSFSTLILLPTLFLGSALAGMNCKCQDSRGQFNEATRTCCSRQSNPLTYFPGPNNQCANPANGIDSGAFETCCKSLGVEAAYCWV</sequence>
<evidence type="ECO:0000256" key="1">
    <source>
        <dbReference type="SAM" id="SignalP"/>
    </source>
</evidence>
<feature type="chain" id="PRO_5018098002" evidence="1">
    <location>
        <begin position="21"/>
        <end position="86"/>
    </location>
</feature>
<proteinExistence type="predicted"/>